<dbReference type="Proteomes" id="UP001283361">
    <property type="component" value="Unassembled WGS sequence"/>
</dbReference>
<reference evidence="2" key="1">
    <citation type="journal article" date="2023" name="G3 (Bethesda)">
        <title>A reference genome for the long-term kleptoplast-retaining sea slug Elysia crispata morphotype clarki.</title>
        <authorList>
            <person name="Eastman K.E."/>
            <person name="Pendleton A.L."/>
            <person name="Shaikh M.A."/>
            <person name="Suttiyut T."/>
            <person name="Ogas R."/>
            <person name="Tomko P."/>
            <person name="Gavelis G."/>
            <person name="Widhalm J.R."/>
            <person name="Wisecaver J.H."/>
        </authorList>
    </citation>
    <scope>NUCLEOTIDE SEQUENCE</scope>
    <source>
        <strain evidence="2">ECLA1</strain>
    </source>
</reference>
<evidence type="ECO:0000313" key="3">
    <source>
        <dbReference type="Proteomes" id="UP001283361"/>
    </source>
</evidence>
<gene>
    <name evidence="2" type="ORF">RRG08_003104</name>
</gene>
<keyword evidence="3" id="KW-1185">Reference proteome</keyword>
<accession>A0AAE1ECA1</accession>
<name>A0AAE1ECA1_9GAST</name>
<evidence type="ECO:0000256" key="1">
    <source>
        <dbReference type="SAM" id="MobiDB-lite"/>
    </source>
</evidence>
<protein>
    <submittedName>
        <fullName evidence="2">Uncharacterized protein</fullName>
    </submittedName>
</protein>
<proteinExistence type="predicted"/>
<feature type="region of interest" description="Disordered" evidence="1">
    <location>
        <begin position="55"/>
        <end position="105"/>
    </location>
</feature>
<comment type="caution">
    <text evidence="2">The sequence shown here is derived from an EMBL/GenBank/DDBJ whole genome shotgun (WGS) entry which is preliminary data.</text>
</comment>
<organism evidence="2 3">
    <name type="scientific">Elysia crispata</name>
    <name type="common">lettuce slug</name>
    <dbReference type="NCBI Taxonomy" id="231223"/>
    <lineage>
        <taxon>Eukaryota</taxon>
        <taxon>Metazoa</taxon>
        <taxon>Spiralia</taxon>
        <taxon>Lophotrochozoa</taxon>
        <taxon>Mollusca</taxon>
        <taxon>Gastropoda</taxon>
        <taxon>Heterobranchia</taxon>
        <taxon>Euthyneura</taxon>
        <taxon>Panpulmonata</taxon>
        <taxon>Sacoglossa</taxon>
        <taxon>Placobranchoidea</taxon>
        <taxon>Plakobranchidae</taxon>
        <taxon>Elysia</taxon>
    </lineage>
</organism>
<sequence length="105" mass="11069">MSRDTSFTAPTKKMVRFRAAAISKASDCWRDLLIATCKAGPETPTLNDYGHASTAAAAGEKQPVGGGGRASVASRTNYDGQRSSPLLTGQAVHSQQLTSSPWWTA</sequence>
<dbReference type="EMBL" id="JAWDGP010000422">
    <property type="protein sequence ID" value="KAK3800698.1"/>
    <property type="molecule type" value="Genomic_DNA"/>
</dbReference>
<feature type="compositionally biased region" description="Polar residues" evidence="1">
    <location>
        <begin position="73"/>
        <end position="105"/>
    </location>
</feature>
<evidence type="ECO:0000313" key="2">
    <source>
        <dbReference type="EMBL" id="KAK3800698.1"/>
    </source>
</evidence>
<dbReference type="AlphaFoldDB" id="A0AAE1ECA1"/>